<dbReference type="GO" id="GO:0016618">
    <property type="term" value="F:hydroxypyruvate reductase [NAD(P)H] activity"/>
    <property type="evidence" value="ECO:0007669"/>
    <property type="project" value="TreeGrafter"/>
</dbReference>
<dbReference type="GO" id="GO:0030267">
    <property type="term" value="F:glyoxylate reductase (NADPH) activity"/>
    <property type="evidence" value="ECO:0007669"/>
    <property type="project" value="TreeGrafter"/>
</dbReference>
<evidence type="ECO:0000256" key="2">
    <source>
        <dbReference type="ARBA" id="ARBA00023002"/>
    </source>
</evidence>
<dbReference type="InterPro" id="IPR036291">
    <property type="entry name" value="NAD(P)-bd_dom_sf"/>
</dbReference>
<sequence>MRFRVKDAKARPKAGRNKKPNREQDMPKYRVVTPKGASFTVAGSDYSYEREALDPIDAEIVEAPADEAGFIAAAKNADAIYAKGIPITKSIIDSLQSCKVITLGSVGVDSVDVKAATARGIPVTNIPDTFIEEVADHAMMLLLAGFRRLVEQDRMVRDGRWAEGRPALLKIPRLMGQTLGFVSFGRVARAVAKRAAPFGLRMMAYDPFIQETLMYDHGVIPATLNEVLSQSDFVSMHAPARPEVHHMLTEKHFRQMKKGSIFINTGRGATVDEESLIKALQEGWIAHAALDVLEKEPPSHNNPLLGMENVTLTAHVASASARFDEARKRRVGYELSLVLQGMWPVSCVNPSVLQNTTLRRWQPVSMDRGPNS</sequence>
<evidence type="ECO:0000313" key="6">
    <source>
        <dbReference type="EMBL" id="TFV72707.1"/>
    </source>
</evidence>
<organism evidence="6 7">
    <name type="scientific">Bradyrhizobium frederickii</name>
    <dbReference type="NCBI Taxonomy" id="2560054"/>
    <lineage>
        <taxon>Bacteria</taxon>
        <taxon>Pseudomonadati</taxon>
        <taxon>Pseudomonadota</taxon>
        <taxon>Alphaproteobacteria</taxon>
        <taxon>Hyphomicrobiales</taxon>
        <taxon>Nitrobacteraceae</taxon>
        <taxon>Bradyrhizobium</taxon>
    </lineage>
</organism>
<dbReference type="InterPro" id="IPR006140">
    <property type="entry name" value="D-isomer_DH_NAD-bd"/>
</dbReference>
<dbReference type="PANTHER" id="PTHR10996:SF283">
    <property type="entry name" value="GLYOXYLATE_HYDROXYPYRUVATE REDUCTASE B"/>
    <property type="match status" value="1"/>
</dbReference>
<dbReference type="SUPFAM" id="SSF52283">
    <property type="entry name" value="Formate/glycerate dehydrogenase catalytic domain-like"/>
    <property type="match status" value="1"/>
</dbReference>
<reference evidence="6 7" key="1">
    <citation type="submission" date="2019-03" db="EMBL/GenBank/DDBJ databases">
        <title>Bradyrhizobium strains diversity.</title>
        <authorList>
            <person name="Urquiaga M.C.O."/>
            <person name="Hungria M."/>
            <person name="Delamuta J.R.M."/>
            <person name="Klepa M.S."/>
        </authorList>
    </citation>
    <scope>NUCLEOTIDE SEQUENCE [LARGE SCALE GENOMIC DNA]</scope>
    <source>
        <strain evidence="6 7">CNPSo 3426</strain>
    </source>
</reference>
<gene>
    <name evidence="6" type="ORF">E4K64_22760</name>
</gene>
<keyword evidence="2" id="KW-0560">Oxidoreductase</keyword>
<feature type="domain" description="D-isomer specific 2-hydroxyacid dehydrogenase NAD-binding" evidence="5">
    <location>
        <begin position="139"/>
        <end position="317"/>
    </location>
</feature>
<dbReference type="InterPro" id="IPR050223">
    <property type="entry name" value="D-isomer_2-hydroxyacid_DH"/>
</dbReference>
<protein>
    <submittedName>
        <fullName evidence="6">C-terminal binding protein</fullName>
    </submittedName>
</protein>
<dbReference type="GO" id="GO:0051287">
    <property type="term" value="F:NAD binding"/>
    <property type="evidence" value="ECO:0007669"/>
    <property type="project" value="InterPro"/>
</dbReference>
<evidence type="ECO:0000313" key="7">
    <source>
        <dbReference type="Proteomes" id="UP000297700"/>
    </source>
</evidence>
<comment type="caution">
    <text evidence="6">The sequence shown here is derived from an EMBL/GenBank/DDBJ whole genome shotgun (WGS) entry which is preliminary data.</text>
</comment>
<dbReference type="CDD" id="cd05299">
    <property type="entry name" value="CtBP_dh"/>
    <property type="match status" value="1"/>
</dbReference>
<dbReference type="AlphaFoldDB" id="A0A4Y9NZA2"/>
<dbReference type="EMBL" id="SPQS01000013">
    <property type="protein sequence ID" value="TFV72707.1"/>
    <property type="molecule type" value="Genomic_DNA"/>
</dbReference>
<accession>A0A4Y9NZA2</accession>
<evidence type="ECO:0000256" key="3">
    <source>
        <dbReference type="ARBA" id="ARBA00023027"/>
    </source>
</evidence>
<dbReference type="Gene3D" id="3.40.50.720">
    <property type="entry name" value="NAD(P)-binding Rossmann-like Domain"/>
    <property type="match status" value="2"/>
</dbReference>
<dbReference type="PANTHER" id="PTHR10996">
    <property type="entry name" value="2-HYDROXYACID DEHYDROGENASE-RELATED"/>
    <property type="match status" value="1"/>
</dbReference>
<dbReference type="Proteomes" id="UP000297700">
    <property type="component" value="Unassembled WGS sequence"/>
</dbReference>
<dbReference type="SUPFAM" id="SSF51735">
    <property type="entry name" value="NAD(P)-binding Rossmann-fold domains"/>
    <property type="match status" value="1"/>
</dbReference>
<dbReference type="GO" id="GO:0004617">
    <property type="term" value="F:phosphoglycerate dehydrogenase activity"/>
    <property type="evidence" value="ECO:0007669"/>
    <property type="project" value="UniProtKB-ARBA"/>
</dbReference>
<dbReference type="Pfam" id="PF02826">
    <property type="entry name" value="2-Hacid_dh_C"/>
    <property type="match status" value="1"/>
</dbReference>
<feature type="compositionally biased region" description="Basic and acidic residues" evidence="4">
    <location>
        <begin position="1"/>
        <end position="10"/>
    </location>
</feature>
<comment type="similarity">
    <text evidence="1">Belongs to the D-isomer specific 2-hydroxyacid dehydrogenase family.</text>
</comment>
<evidence type="ECO:0000256" key="1">
    <source>
        <dbReference type="ARBA" id="ARBA00005854"/>
    </source>
</evidence>
<evidence type="ECO:0000259" key="5">
    <source>
        <dbReference type="Pfam" id="PF02826"/>
    </source>
</evidence>
<feature type="region of interest" description="Disordered" evidence="4">
    <location>
        <begin position="1"/>
        <end position="27"/>
    </location>
</feature>
<keyword evidence="3" id="KW-0520">NAD</keyword>
<dbReference type="GO" id="GO:0005829">
    <property type="term" value="C:cytosol"/>
    <property type="evidence" value="ECO:0007669"/>
    <property type="project" value="TreeGrafter"/>
</dbReference>
<dbReference type="InterPro" id="IPR043322">
    <property type="entry name" value="CtBP"/>
</dbReference>
<evidence type="ECO:0000256" key="4">
    <source>
        <dbReference type="SAM" id="MobiDB-lite"/>
    </source>
</evidence>
<dbReference type="GO" id="GO:0003714">
    <property type="term" value="F:transcription corepressor activity"/>
    <property type="evidence" value="ECO:0007669"/>
    <property type="project" value="InterPro"/>
</dbReference>
<name>A0A4Y9NZA2_9BRAD</name>
<proteinExistence type="inferred from homology"/>
<dbReference type="GO" id="GO:0047545">
    <property type="term" value="F:(S)-2-hydroxyglutarate dehydrogenase activity"/>
    <property type="evidence" value="ECO:0007669"/>
    <property type="project" value="UniProtKB-ARBA"/>
</dbReference>
<dbReference type="FunFam" id="3.40.50.720:FF:000041">
    <property type="entry name" value="D-3-phosphoglycerate dehydrogenase"/>
    <property type="match status" value="1"/>
</dbReference>
<dbReference type="GO" id="GO:0006564">
    <property type="term" value="P:L-serine biosynthetic process"/>
    <property type="evidence" value="ECO:0007669"/>
    <property type="project" value="UniProtKB-ARBA"/>
</dbReference>